<name>A0A9N9NR36_9GLOM</name>
<gene>
    <name evidence="1" type="ORF">CPELLU_LOCUS14810</name>
</gene>
<feature type="non-terminal residue" evidence="1">
    <location>
        <position position="507"/>
    </location>
</feature>
<protein>
    <submittedName>
        <fullName evidence="1">5291_t:CDS:1</fullName>
    </submittedName>
</protein>
<organism evidence="1 2">
    <name type="scientific">Cetraspora pellucida</name>
    <dbReference type="NCBI Taxonomy" id="1433469"/>
    <lineage>
        <taxon>Eukaryota</taxon>
        <taxon>Fungi</taxon>
        <taxon>Fungi incertae sedis</taxon>
        <taxon>Mucoromycota</taxon>
        <taxon>Glomeromycotina</taxon>
        <taxon>Glomeromycetes</taxon>
        <taxon>Diversisporales</taxon>
        <taxon>Gigasporaceae</taxon>
        <taxon>Cetraspora</taxon>
    </lineage>
</organism>
<dbReference type="AlphaFoldDB" id="A0A9N9NR36"/>
<reference evidence="1" key="1">
    <citation type="submission" date="2021-06" db="EMBL/GenBank/DDBJ databases">
        <authorList>
            <person name="Kallberg Y."/>
            <person name="Tangrot J."/>
            <person name="Rosling A."/>
        </authorList>
    </citation>
    <scope>NUCLEOTIDE SEQUENCE</scope>
    <source>
        <strain evidence="1">FL966</strain>
    </source>
</reference>
<dbReference type="PANTHER" id="PTHR35871">
    <property type="entry name" value="EXPRESSED PROTEIN"/>
    <property type="match status" value="1"/>
</dbReference>
<comment type="caution">
    <text evidence="1">The sequence shown here is derived from an EMBL/GenBank/DDBJ whole genome shotgun (WGS) entry which is preliminary data.</text>
</comment>
<keyword evidence="2" id="KW-1185">Reference proteome</keyword>
<proteinExistence type="predicted"/>
<accession>A0A9N9NR36</accession>
<evidence type="ECO:0000313" key="1">
    <source>
        <dbReference type="EMBL" id="CAG8752763.1"/>
    </source>
</evidence>
<dbReference type="OrthoDB" id="10044727at2759"/>
<dbReference type="EMBL" id="CAJVQA010018227">
    <property type="protein sequence ID" value="CAG8752763.1"/>
    <property type="molecule type" value="Genomic_DNA"/>
</dbReference>
<dbReference type="Proteomes" id="UP000789759">
    <property type="component" value="Unassembled WGS sequence"/>
</dbReference>
<evidence type="ECO:0000313" key="2">
    <source>
        <dbReference type="Proteomes" id="UP000789759"/>
    </source>
</evidence>
<dbReference type="PANTHER" id="PTHR35871:SF1">
    <property type="entry name" value="CXC1-LIKE CYSTEINE CLUSTER ASSOCIATED WITH KDZ TRANSPOSASES DOMAIN-CONTAINING PROTEIN"/>
    <property type="match status" value="1"/>
</dbReference>
<sequence length="507" mass="58678">KQAKNSDKELESELVKELESRIVEELEPEPIEYEEVVSEMQIKNSDEPSDAKPDKCDKCFRLQQNTLKQLVENAKTKIWITSSHRPIYKDDAESTLHNKRAYWKKAASGSKKITNMFPLKNVEVPKSYTENYNFTFDDTYNSSDDDNSKFTLGSLDLLLKNKSDDLAWAKDHDMHSSFTLEQTITEYLHTYKFTLKITEFVKFIKNEVIPALGIEEKTTISHTTASYWHKFLQKFAELRKRIAIYEDENLNQIILFLLLPEIVPITQDESLFYAKDGAVKAWGPEDESQLHQKLQDLSIYVSDFICESIGCLQFSEEKCAINDLLPDDEQLIYTETCVVMHAGTNYNGYCNYNAFADNALVVTRMNMKDGSKQPLLCDGQKPNSSIHIMIFTDIDSVVKPKAAGHMCMFYPKFHCELNYIELFWAETKRYSCLHCDYMFKSLQEVVLYALEFVSLTKIHQFARHYECYMSAYKLGLTGKAAVFAVKWYRSHHCVPTSVLEEFGDVNQ</sequence>